<evidence type="ECO:0000256" key="1">
    <source>
        <dbReference type="SAM" id="SignalP"/>
    </source>
</evidence>
<evidence type="ECO:0000259" key="2">
    <source>
        <dbReference type="SMART" id="SM01235"/>
    </source>
</evidence>
<feature type="domain" description="Haem-binding" evidence="2">
    <location>
        <begin position="12"/>
        <end position="148"/>
    </location>
</feature>
<keyword evidence="4" id="KW-1185">Reference proteome</keyword>
<dbReference type="RefSeq" id="WP_169225836.1">
    <property type="nucleotide sequence ID" value="NZ_JABBGC010000001.1"/>
</dbReference>
<sequence length="151" mass="17770">MKKFKWIASVLLLMFGAMQLYRPAKNQGNPQDMTTDISHVYTMPDSVHTLLQQACYDCHSNHTRYPWYTDIQPAGWWLASHVREGKEELNFQEYGNYQTKRQRNKLKRIKEQIITGAMPLSSYTFMHREAIWTPAQRQAVIAFIDSTLEKL</sequence>
<accession>A0A848GQE7</accession>
<organism evidence="3 4">
    <name type="scientific">Chitinophaga fulva</name>
    <dbReference type="NCBI Taxonomy" id="2728842"/>
    <lineage>
        <taxon>Bacteria</taxon>
        <taxon>Pseudomonadati</taxon>
        <taxon>Bacteroidota</taxon>
        <taxon>Chitinophagia</taxon>
        <taxon>Chitinophagales</taxon>
        <taxon>Chitinophagaceae</taxon>
        <taxon>Chitinophaga</taxon>
    </lineage>
</organism>
<dbReference type="InterPro" id="IPR025992">
    <property type="entry name" value="Haem-bd"/>
</dbReference>
<feature type="signal peptide" evidence="1">
    <location>
        <begin position="1"/>
        <end position="24"/>
    </location>
</feature>
<comment type="caution">
    <text evidence="3">The sequence shown here is derived from an EMBL/GenBank/DDBJ whole genome shotgun (WGS) entry which is preliminary data.</text>
</comment>
<proteinExistence type="predicted"/>
<protein>
    <submittedName>
        <fullName evidence="3">Heme-binding domain-containing protein</fullName>
    </submittedName>
</protein>
<name>A0A848GQE7_9BACT</name>
<keyword evidence="1" id="KW-0732">Signal</keyword>
<evidence type="ECO:0000313" key="4">
    <source>
        <dbReference type="Proteomes" id="UP000583266"/>
    </source>
</evidence>
<dbReference type="Proteomes" id="UP000583266">
    <property type="component" value="Unassembled WGS sequence"/>
</dbReference>
<dbReference type="EMBL" id="JABBGC010000001">
    <property type="protein sequence ID" value="NML38870.1"/>
    <property type="molecule type" value="Genomic_DNA"/>
</dbReference>
<gene>
    <name evidence="3" type="ORF">HHL17_16810</name>
</gene>
<reference evidence="3 4" key="1">
    <citation type="submission" date="2020-04" db="EMBL/GenBank/DDBJ databases">
        <title>Chitinophaga sp. G-6-1-13 sp. nov., isolated from soil.</title>
        <authorList>
            <person name="Dahal R.H."/>
            <person name="Chaudhary D.K."/>
        </authorList>
    </citation>
    <scope>NUCLEOTIDE SEQUENCE [LARGE SCALE GENOMIC DNA]</scope>
    <source>
        <strain evidence="3 4">G-6-1-13</strain>
    </source>
</reference>
<feature type="chain" id="PRO_5032848534" evidence="1">
    <location>
        <begin position="25"/>
        <end position="151"/>
    </location>
</feature>
<evidence type="ECO:0000313" key="3">
    <source>
        <dbReference type="EMBL" id="NML38870.1"/>
    </source>
</evidence>
<dbReference type="AlphaFoldDB" id="A0A848GQE7"/>
<dbReference type="SMART" id="SM01235">
    <property type="entry name" value="Haem_bd"/>
    <property type="match status" value="1"/>
</dbReference>
<dbReference type="Pfam" id="PF14376">
    <property type="entry name" value="Haem_bd"/>
    <property type="match status" value="1"/>
</dbReference>